<dbReference type="EMBL" id="WJQS01000015">
    <property type="protein sequence ID" value="MRI86449.1"/>
    <property type="molecule type" value="Genomic_DNA"/>
</dbReference>
<dbReference type="Gene3D" id="3.10.129.10">
    <property type="entry name" value="Hotdog Thioesterase"/>
    <property type="match status" value="1"/>
</dbReference>
<comment type="caution">
    <text evidence="4">The sequence shown here is derived from an EMBL/GenBank/DDBJ whole genome shotgun (WGS) entry which is preliminary data.</text>
</comment>
<dbReference type="Pfam" id="PF03061">
    <property type="entry name" value="4HBT"/>
    <property type="match status" value="1"/>
</dbReference>
<gene>
    <name evidence="4" type="ORF">GIY09_11395</name>
</gene>
<evidence type="ECO:0000256" key="1">
    <source>
        <dbReference type="ARBA" id="ARBA00008324"/>
    </source>
</evidence>
<comment type="similarity">
    <text evidence="1">Belongs to the thioesterase PaaI family.</text>
</comment>
<dbReference type="AlphaFoldDB" id="A0A6I2GMJ5"/>
<dbReference type="PANTHER" id="PTHR21660">
    <property type="entry name" value="THIOESTERASE SUPERFAMILY MEMBER-RELATED"/>
    <property type="match status" value="1"/>
</dbReference>
<evidence type="ECO:0000259" key="3">
    <source>
        <dbReference type="Pfam" id="PF03061"/>
    </source>
</evidence>
<dbReference type="InterPro" id="IPR003736">
    <property type="entry name" value="PAAI_dom"/>
</dbReference>
<proteinExistence type="inferred from homology"/>
<dbReference type="InterPro" id="IPR029069">
    <property type="entry name" value="HotDog_dom_sf"/>
</dbReference>
<feature type="domain" description="Thioesterase" evidence="3">
    <location>
        <begin position="51"/>
        <end position="126"/>
    </location>
</feature>
<dbReference type="GO" id="GO:0047617">
    <property type="term" value="F:fatty acyl-CoA hydrolase activity"/>
    <property type="evidence" value="ECO:0007669"/>
    <property type="project" value="InterPro"/>
</dbReference>
<dbReference type="NCBIfam" id="TIGR00369">
    <property type="entry name" value="unchar_dom_1"/>
    <property type="match status" value="1"/>
</dbReference>
<dbReference type="SUPFAM" id="SSF54637">
    <property type="entry name" value="Thioesterase/thiol ester dehydrase-isomerase"/>
    <property type="match status" value="1"/>
</dbReference>
<dbReference type="CDD" id="cd03443">
    <property type="entry name" value="PaaI_thioesterase"/>
    <property type="match status" value="1"/>
</dbReference>
<evidence type="ECO:0000256" key="2">
    <source>
        <dbReference type="ARBA" id="ARBA00022801"/>
    </source>
</evidence>
<accession>A0A6I2GMJ5</accession>
<keyword evidence="5" id="KW-1185">Reference proteome</keyword>
<dbReference type="Proteomes" id="UP000430975">
    <property type="component" value="Unassembled WGS sequence"/>
</dbReference>
<dbReference type="RefSeq" id="WP_153864111.1">
    <property type="nucleotide sequence ID" value="NZ_WJQS01000015.1"/>
</dbReference>
<keyword evidence="2" id="KW-0378">Hydrolase</keyword>
<protein>
    <submittedName>
        <fullName evidence="4">Hotdog fold thioesterase</fullName>
    </submittedName>
</protein>
<evidence type="ECO:0000313" key="5">
    <source>
        <dbReference type="Proteomes" id="UP000430975"/>
    </source>
</evidence>
<dbReference type="InterPro" id="IPR039298">
    <property type="entry name" value="ACOT13"/>
</dbReference>
<dbReference type="InterPro" id="IPR006683">
    <property type="entry name" value="Thioestr_dom"/>
</dbReference>
<organism evidence="4 5">
    <name type="scientific">Fundicoccus ignavus</name>
    <dbReference type="NCBI Taxonomy" id="2664442"/>
    <lineage>
        <taxon>Bacteria</taxon>
        <taxon>Bacillati</taxon>
        <taxon>Bacillota</taxon>
        <taxon>Bacilli</taxon>
        <taxon>Lactobacillales</taxon>
        <taxon>Aerococcaceae</taxon>
        <taxon>Fundicoccus</taxon>
    </lineage>
</organism>
<name>A0A6I2GMJ5_9LACT</name>
<dbReference type="PANTHER" id="PTHR21660:SF1">
    <property type="entry name" value="ACYL-COENZYME A THIOESTERASE 13"/>
    <property type="match status" value="1"/>
</dbReference>
<reference evidence="4 5" key="1">
    <citation type="submission" date="2019-11" db="EMBL/GenBank/DDBJ databases">
        <title>Characterisation of Fundicoccus ignavus gen. nov. sp. nov., a novel genus of the family Aerococcaceae isolated from bulk tank milk.</title>
        <authorList>
            <person name="Siebert A."/>
            <person name="Huptas C."/>
            <person name="Wenning M."/>
            <person name="Scherer S."/>
            <person name="Doll E.V."/>
        </authorList>
    </citation>
    <scope>NUCLEOTIDE SEQUENCE [LARGE SCALE GENOMIC DNA]</scope>
    <source>
        <strain evidence="4 5">WS4759</strain>
    </source>
</reference>
<sequence>MKVLNPEHIRQLMIFSNSSPYAALLGMKVVEVDLGSCKVEMEVKEKHLNPYGGIHGGVYESLLDTATFWAIYGQLDEGDGLTTVDLKADLLSTVSEGTLTVEARAIKVGRTICMAEGTIKDQNGKLLTHGTSKLMVIKNRDIDMGKKLEALGIKELPPKFLEV</sequence>
<evidence type="ECO:0000313" key="4">
    <source>
        <dbReference type="EMBL" id="MRI86449.1"/>
    </source>
</evidence>